<comment type="subcellular location">
    <subcellularLocation>
        <location evidence="1 10">Cytoplasm</location>
        <location evidence="1 10">Cytoskeleton</location>
    </subcellularLocation>
</comment>
<dbReference type="GO" id="GO:0005874">
    <property type="term" value="C:microtubule"/>
    <property type="evidence" value="ECO:0007669"/>
    <property type="project" value="UniProtKB-UniRule"/>
</dbReference>
<proteinExistence type="inferred from homology"/>
<dbReference type="PANTHER" id="PTHR10779">
    <property type="entry name" value="DYNEIN LIGHT CHAIN ROADBLOCK"/>
    <property type="match status" value="1"/>
</dbReference>
<accession>A0A397J9M6</accession>
<comment type="caution">
    <text evidence="12">The sequence shown here is derived from an EMBL/GenBank/DDBJ whole genome shotgun (WGS) entry which is preliminary data.</text>
</comment>
<dbReference type="OrthoDB" id="9985637at2759"/>
<dbReference type="GO" id="GO:0045505">
    <property type="term" value="F:dynein intermediate chain binding"/>
    <property type="evidence" value="ECO:0007669"/>
    <property type="project" value="UniProtKB-UniRule"/>
</dbReference>
<evidence type="ECO:0000256" key="9">
    <source>
        <dbReference type="ARBA" id="ARBA00025362"/>
    </source>
</evidence>
<gene>
    <name evidence="12" type="ORF">Glove_120g67</name>
</gene>
<reference evidence="12 13" key="1">
    <citation type="submission" date="2018-08" db="EMBL/GenBank/DDBJ databases">
        <title>Genome and evolution of the arbuscular mycorrhizal fungus Diversispora epigaea (formerly Glomus versiforme) and its bacterial endosymbionts.</title>
        <authorList>
            <person name="Sun X."/>
            <person name="Fei Z."/>
            <person name="Harrison M."/>
        </authorList>
    </citation>
    <scope>NUCLEOTIDE SEQUENCE [LARGE SCALE GENOMIC DNA]</scope>
    <source>
        <strain evidence="12 13">IT104</strain>
    </source>
</reference>
<dbReference type="PIRSF" id="PIRSF009998">
    <property type="entry name" value="DLC7"/>
    <property type="match status" value="1"/>
</dbReference>
<dbReference type="SUPFAM" id="SSF103196">
    <property type="entry name" value="Roadblock/LC7 domain"/>
    <property type="match status" value="1"/>
</dbReference>
<dbReference type="GO" id="GO:0005737">
    <property type="term" value="C:cytoplasm"/>
    <property type="evidence" value="ECO:0007669"/>
    <property type="project" value="UniProtKB-UniRule"/>
</dbReference>
<dbReference type="Pfam" id="PF03259">
    <property type="entry name" value="Robl_LC7"/>
    <property type="match status" value="1"/>
</dbReference>
<keyword evidence="13" id="KW-1185">Reference proteome</keyword>
<evidence type="ECO:0000259" key="11">
    <source>
        <dbReference type="SMART" id="SM00960"/>
    </source>
</evidence>
<evidence type="ECO:0000256" key="2">
    <source>
        <dbReference type="ARBA" id="ARBA00007191"/>
    </source>
</evidence>
<dbReference type="AlphaFoldDB" id="A0A397J9M6"/>
<evidence type="ECO:0000256" key="4">
    <source>
        <dbReference type="ARBA" id="ARBA00022490"/>
    </source>
</evidence>
<dbReference type="Gene3D" id="3.30.450.30">
    <property type="entry name" value="Dynein light chain 2a, cytoplasmic"/>
    <property type="match status" value="1"/>
</dbReference>
<sequence>MTSPSEVEDIIKRLQANKHVQEVLIINDSGQIIKSSMDSGLSKQYSDLITKLIEQTINAVKELDDTNDLSFMRIRTKKHEIMIAPDKEYFLIVIQNPEK</sequence>
<keyword evidence="4 10" id="KW-0963">Cytoplasm</keyword>
<evidence type="ECO:0000256" key="3">
    <source>
        <dbReference type="ARBA" id="ARBA00022448"/>
    </source>
</evidence>
<protein>
    <recommendedName>
        <fullName evidence="10">Dynein light chain roadblock</fullName>
    </recommendedName>
</protein>
<dbReference type="Proteomes" id="UP000266861">
    <property type="component" value="Unassembled WGS sequence"/>
</dbReference>
<feature type="domain" description="Roadblock/LAMTOR2" evidence="11">
    <location>
        <begin position="7"/>
        <end position="95"/>
    </location>
</feature>
<dbReference type="InterPro" id="IPR016561">
    <property type="entry name" value="DYNLRB1/2"/>
</dbReference>
<keyword evidence="8 10" id="KW-0206">Cytoskeleton</keyword>
<dbReference type="EMBL" id="PQFF01000112">
    <property type="protein sequence ID" value="RHZ81470.1"/>
    <property type="molecule type" value="Genomic_DNA"/>
</dbReference>
<evidence type="ECO:0000256" key="5">
    <source>
        <dbReference type="ARBA" id="ARBA00022701"/>
    </source>
</evidence>
<evidence type="ECO:0000256" key="6">
    <source>
        <dbReference type="ARBA" id="ARBA00023017"/>
    </source>
</evidence>
<evidence type="ECO:0000313" key="12">
    <source>
        <dbReference type="EMBL" id="RHZ81470.1"/>
    </source>
</evidence>
<comment type="function">
    <text evidence="9">Acts as one of several non-catalytic accessory components of the cytoplasmic dynein 1 complex that are thought to be involved in linking dynein to cargos and to adapter proteins that regulate dynein function. Cytoplasmic dynein 1 acts as a motor for the intracellular retrograde motility of vesicles and organelles along microtubules.</text>
</comment>
<evidence type="ECO:0000256" key="8">
    <source>
        <dbReference type="ARBA" id="ARBA00023212"/>
    </source>
</evidence>
<organism evidence="12 13">
    <name type="scientific">Diversispora epigaea</name>
    <dbReference type="NCBI Taxonomy" id="1348612"/>
    <lineage>
        <taxon>Eukaryota</taxon>
        <taxon>Fungi</taxon>
        <taxon>Fungi incertae sedis</taxon>
        <taxon>Mucoromycota</taxon>
        <taxon>Glomeromycotina</taxon>
        <taxon>Glomeromycetes</taxon>
        <taxon>Diversisporales</taxon>
        <taxon>Diversisporaceae</taxon>
        <taxon>Diversispora</taxon>
    </lineage>
</organism>
<comment type="similarity">
    <text evidence="2 10">Belongs to the GAMAD family.</text>
</comment>
<dbReference type="SMART" id="SM00960">
    <property type="entry name" value="Robl_LC7"/>
    <property type="match status" value="1"/>
</dbReference>
<dbReference type="GO" id="GO:0007018">
    <property type="term" value="P:microtubule-based movement"/>
    <property type="evidence" value="ECO:0007669"/>
    <property type="project" value="UniProtKB-UniRule"/>
</dbReference>
<dbReference type="InterPro" id="IPR004942">
    <property type="entry name" value="Roadblock/LAMTOR2_dom"/>
</dbReference>
<keyword evidence="5 10" id="KW-0493">Microtubule</keyword>
<evidence type="ECO:0000256" key="10">
    <source>
        <dbReference type="PIRNR" id="PIRNR009998"/>
    </source>
</evidence>
<name>A0A397J9M6_9GLOM</name>
<dbReference type="STRING" id="1348612.A0A397J9M6"/>
<keyword evidence="6 10" id="KW-0243">Dynein</keyword>
<dbReference type="FunFam" id="3.30.450.30:FF:000009">
    <property type="entry name" value="Dynein light chain roadblock"/>
    <property type="match status" value="1"/>
</dbReference>
<evidence type="ECO:0000313" key="13">
    <source>
        <dbReference type="Proteomes" id="UP000266861"/>
    </source>
</evidence>
<keyword evidence="3 10" id="KW-0813">Transport</keyword>
<keyword evidence="7 10" id="KW-0505">Motor protein</keyword>
<dbReference type="GO" id="GO:0005868">
    <property type="term" value="C:cytoplasmic dynein complex"/>
    <property type="evidence" value="ECO:0007669"/>
    <property type="project" value="UniProtKB-UniRule"/>
</dbReference>
<evidence type="ECO:0000256" key="1">
    <source>
        <dbReference type="ARBA" id="ARBA00004245"/>
    </source>
</evidence>
<evidence type="ECO:0000256" key="7">
    <source>
        <dbReference type="ARBA" id="ARBA00023175"/>
    </source>
</evidence>